<feature type="non-terminal residue" evidence="9">
    <location>
        <position position="1"/>
    </location>
</feature>
<dbReference type="GO" id="GO:0000155">
    <property type="term" value="F:phosphorelay sensor kinase activity"/>
    <property type="evidence" value="ECO:0007669"/>
    <property type="project" value="InterPro"/>
</dbReference>
<dbReference type="InterPro" id="IPR000014">
    <property type="entry name" value="PAS"/>
</dbReference>
<dbReference type="InterPro" id="IPR003661">
    <property type="entry name" value="HisK_dim/P_dom"/>
</dbReference>
<evidence type="ECO:0000256" key="6">
    <source>
        <dbReference type="ARBA" id="ARBA00023012"/>
    </source>
</evidence>
<evidence type="ECO:0000313" key="9">
    <source>
        <dbReference type="EMBL" id="GAJ06271.1"/>
    </source>
</evidence>
<dbReference type="PROSITE" id="PS50109">
    <property type="entry name" value="HIS_KIN"/>
    <property type="match status" value="1"/>
</dbReference>
<dbReference type="Gene3D" id="3.30.565.10">
    <property type="entry name" value="Histidine kinase-like ATPase, C-terminal domain"/>
    <property type="match status" value="1"/>
</dbReference>
<dbReference type="InterPro" id="IPR004358">
    <property type="entry name" value="Sig_transdc_His_kin-like_C"/>
</dbReference>
<dbReference type="EMBL" id="BARW01029144">
    <property type="protein sequence ID" value="GAJ06271.1"/>
    <property type="molecule type" value="Genomic_DNA"/>
</dbReference>
<evidence type="ECO:0000256" key="5">
    <source>
        <dbReference type="ARBA" id="ARBA00022840"/>
    </source>
</evidence>
<comment type="caution">
    <text evidence="9">The sequence shown here is derived from an EMBL/GenBank/DDBJ whole genome shotgun (WGS) entry which is preliminary data.</text>
</comment>
<evidence type="ECO:0008006" key="10">
    <source>
        <dbReference type="Google" id="ProtNLM"/>
    </source>
</evidence>
<keyword evidence="6" id="KW-0902">Two-component regulatory system</keyword>
<dbReference type="InterPro" id="IPR003594">
    <property type="entry name" value="HATPase_dom"/>
</dbReference>
<sequence length="252" mass="28108">EFFEPHLGIHLEVATSPIFDDKGEVVASVHIARDITERKRMEERLIVTDRLASIGELASGIAHEMNNPLTGVIGFAQLLLAKDIPDDVKEDVKIIYSEAQRTAQVVRNLLTFARKHEPVKQLVNINSIIEKVLELRAYEQRVSNIQINTHFATDLPEIMADYFQLQQVFLNIVINAEYFMIEAHQRGTLTITTERAGDIIRASFADDGPGISEGSLGHLFDPFFTTKEVGKGTGLGLSICHGIINKQGGRIY</sequence>
<dbReference type="InterPro" id="IPR000700">
    <property type="entry name" value="PAS-assoc_C"/>
</dbReference>
<feature type="domain" description="Histidine kinase" evidence="7">
    <location>
        <begin position="60"/>
        <end position="252"/>
    </location>
</feature>
<dbReference type="CDD" id="cd00082">
    <property type="entry name" value="HisKA"/>
    <property type="match status" value="1"/>
</dbReference>
<keyword evidence="1" id="KW-0597">Phosphoprotein</keyword>
<evidence type="ECO:0000256" key="1">
    <source>
        <dbReference type="ARBA" id="ARBA00022553"/>
    </source>
</evidence>
<accession>X1V283</accession>
<dbReference type="InterPro" id="IPR035965">
    <property type="entry name" value="PAS-like_dom_sf"/>
</dbReference>
<dbReference type="PANTHER" id="PTHR43065:SF46">
    <property type="entry name" value="C4-DICARBOXYLATE TRANSPORT SENSOR PROTEIN DCTB"/>
    <property type="match status" value="1"/>
</dbReference>
<organism evidence="9">
    <name type="scientific">marine sediment metagenome</name>
    <dbReference type="NCBI Taxonomy" id="412755"/>
    <lineage>
        <taxon>unclassified sequences</taxon>
        <taxon>metagenomes</taxon>
        <taxon>ecological metagenomes</taxon>
    </lineage>
</organism>
<evidence type="ECO:0000256" key="3">
    <source>
        <dbReference type="ARBA" id="ARBA00022741"/>
    </source>
</evidence>
<dbReference type="InterPro" id="IPR036097">
    <property type="entry name" value="HisK_dim/P_sf"/>
</dbReference>
<dbReference type="SUPFAM" id="SSF55874">
    <property type="entry name" value="ATPase domain of HSP90 chaperone/DNA topoisomerase II/histidine kinase"/>
    <property type="match status" value="1"/>
</dbReference>
<dbReference type="PRINTS" id="PR00344">
    <property type="entry name" value="BCTRLSENSOR"/>
</dbReference>
<name>X1V283_9ZZZZ</name>
<dbReference type="SMART" id="SM00388">
    <property type="entry name" value="HisKA"/>
    <property type="match status" value="1"/>
</dbReference>
<dbReference type="PROSITE" id="PS50113">
    <property type="entry name" value="PAC"/>
    <property type="match status" value="1"/>
</dbReference>
<evidence type="ECO:0000259" key="8">
    <source>
        <dbReference type="PROSITE" id="PS50113"/>
    </source>
</evidence>
<dbReference type="PANTHER" id="PTHR43065">
    <property type="entry name" value="SENSOR HISTIDINE KINASE"/>
    <property type="match status" value="1"/>
</dbReference>
<dbReference type="GO" id="GO:0005524">
    <property type="term" value="F:ATP binding"/>
    <property type="evidence" value="ECO:0007669"/>
    <property type="project" value="UniProtKB-KW"/>
</dbReference>
<dbReference type="Gene3D" id="1.10.287.130">
    <property type="match status" value="1"/>
</dbReference>
<feature type="non-terminal residue" evidence="9">
    <location>
        <position position="252"/>
    </location>
</feature>
<feature type="domain" description="PAC" evidence="8">
    <location>
        <begin position="1"/>
        <end position="47"/>
    </location>
</feature>
<keyword evidence="3" id="KW-0547">Nucleotide-binding</keyword>
<keyword evidence="4" id="KW-0418">Kinase</keyword>
<protein>
    <recommendedName>
        <fullName evidence="10">Histidine kinase domain-containing protein</fullName>
    </recommendedName>
</protein>
<evidence type="ECO:0000256" key="2">
    <source>
        <dbReference type="ARBA" id="ARBA00022679"/>
    </source>
</evidence>
<dbReference type="SMART" id="SM00387">
    <property type="entry name" value="HATPase_c"/>
    <property type="match status" value="1"/>
</dbReference>
<keyword evidence="2" id="KW-0808">Transferase</keyword>
<evidence type="ECO:0000259" key="7">
    <source>
        <dbReference type="PROSITE" id="PS50109"/>
    </source>
</evidence>
<dbReference type="InterPro" id="IPR036890">
    <property type="entry name" value="HATPase_C_sf"/>
</dbReference>
<gene>
    <name evidence="9" type="ORF">S12H4_46907</name>
</gene>
<reference evidence="9" key="1">
    <citation type="journal article" date="2014" name="Front. Microbiol.">
        <title>High frequency of phylogenetically diverse reductive dehalogenase-homologous genes in deep subseafloor sedimentary metagenomes.</title>
        <authorList>
            <person name="Kawai M."/>
            <person name="Futagami T."/>
            <person name="Toyoda A."/>
            <person name="Takaki Y."/>
            <person name="Nishi S."/>
            <person name="Hori S."/>
            <person name="Arai W."/>
            <person name="Tsubouchi T."/>
            <person name="Morono Y."/>
            <person name="Uchiyama I."/>
            <person name="Ito T."/>
            <person name="Fujiyama A."/>
            <person name="Inagaki F."/>
            <person name="Takami H."/>
        </authorList>
    </citation>
    <scope>NUCLEOTIDE SEQUENCE</scope>
    <source>
        <strain evidence="9">Expedition CK06-06</strain>
    </source>
</reference>
<dbReference type="InterPro" id="IPR005467">
    <property type="entry name" value="His_kinase_dom"/>
</dbReference>
<evidence type="ECO:0000256" key="4">
    <source>
        <dbReference type="ARBA" id="ARBA00022777"/>
    </source>
</evidence>
<dbReference type="AlphaFoldDB" id="X1V283"/>
<dbReference type="Pfam" id="PF02518">
    <property type="entry name" value="HATPase_c"/>
    <property type="match status" value="1"/>
</dbReference>
<dbReference type="Pfam" id="PF00512">
    <property type="entry name" value="HisKA"/>
    <property type="match status" value="1"/>
</dbReference>
<dbReference type="SUPFAM" id="SSF47384">
    <property type="entry name" value="Homodimeric domain of signal transducing histidine kinase"/>
    <property type="match status" value="1"/>
</dbReference>
<dbReference type="NCBIfam" id="TIGR00229">
    <property type="entry name" value="sensory_box"/>
    <property type="match status" value="1"/>
</dbReference>
<proteinExistence type="predicted"/>
<dbReference type="Gene3D" id="3.30.450.20">
    <property type="entry name" value="PAS domain"/>
    <property type="match status" value="1"/>
</dbReference>
<dbReference type="SUPFAM" id="SSF55785">
    <property type="entry name" value="PYP-like sensor domain (PAS domain)"/>
    <property type="match status" value="1"/>
</dbReference>
<keyword evidence="5" id="KW-0067">ATP-binding</keyword>